<feature type="compositionally biased region" description="Low complexity" evidence="1">
    <location>
        <begin position="1456"/>
        <end position="1472"/>
    </location>
</feature>
<name>A0A139A354_GONPJ</name>
<evidence type="ECO:0008006" key="4">
    <source>
        <dbReference type="Google" id="ProtNLM"/>
    </source>
</evidence>
<dbReference type="InterPro" id="IPR022155">
    <property type="entry name" value="DUF3684"/>
</dbReference>
<feature type="compositionally biased region" description="Basic and acidic residues" evidence="1">
    <location>
        <begin position="1525"/>
        <end position="1534"/>
    </location>
</feature>
<accession>A0A139A354</accession>
<dbReference type="Gene3D" id="3.30.565.10">
    <property type="entry name" value="Histidine kinase-like ATPase, C-terminal domain"/>
    <property type="match status" value="1"/>
</dbReference>
<gene>
    <name evidence="2" type="ORF">M427DRAFT_115056</name>
</gene>
<keyword evidence="3" id="KW-1185">Reference proteome</keyword>
<feature type="region of interest" description="Disordered" evidence="1">
    <location>
        <begin position="1519"/>
        <end position="1557"/>
    </location>
</feature>
<organism evidence="2 3">
    <name type="scientific">Gonapodya prolifera (strain JEL478)</name>
    <name type="common">Monoblepharis prolifera</name>
    <dbReference type="NCBI Taxonomy" id="1344416"/>
    <lineage>
        <taxon>Eukaryota</taxon>
        <taxon>Fungi</taxon>
        <taxon>Fungi incertae sedis</taxon>
        <taxon>Chytridiomycota</taxon>
        <taxon>Chytridiomycota incertae sedis</taxon>
        <taxon>Monoblepharidomycetes</taxon>
        <taxon>Monoblepharidales</taxon>
        <taxon>Gonapodyaceae</taxon>
        <taxon>Gonapodya</taxon>
    </lineage>
</organism>
<feature type="compositionally biased region" description="Pro residues" evidence="1">
    <location>
        <begin position="1446"/>
        <end position="1455"/>
    </location>
</feature>
<evidence type="ECO:0000256" key="1">
    <source>
        <dbReference type="SAM" id="MobiDB-lite"/>
    </source>
</evidence>
<evidence type="ECO:0000313" key="2">
    <source>
        <dbReference type="EMBL" id="KXS11237.1"/>
    </source>
</evidence>
<dbReference type="STRING" id="1344416.A0A139A354"/>
<dbReference type="Proteomes" id="UP000070544">
    <property type="component" value="Unassembled WGS sequence"/>
</dbReference>
<dbReference type="OMA" id="VYWWVIL"/>
<protein>
    <recommendedName>
        <fullName evidence="4">CUE domain-containing protein</fullName>
    </recommendedName>
</protein>
<feature type="compositionally biased region" description="Polar residues" evidence="1">
    <location>
        <begin position="1597"/>
        <end position="1617"/>
    </location>
</feature>
<dbReference type="PANTHER" id="PTHR47839:SF1">
    <property type="entry name" value="DOMAIN PROTEIN, PUTATIVE (AFU_ORTHOLOGUE AFUA_6G04830)-RELATED"/>
    <property type="match status" value="1"/>
</dbReference>
<proteinExistence type="predicted"/>
<feature type="region of interest" description="Disordered" evidence="1">
    <location>
        <begin position="1441"/>
        <end position="1477"/>
    </location>
</feature>
<dbReference type="EMBL" id="KQ965804">
    <property type="protein sequence ID" value="KXS11237.1"/>
    <property type="molecule type" value="Genomic_DNA"/>
</dbReference>
<feature type="compositionally biased region" description="Polar residues" evidence="1">
    <location>
        <begin position="1535"/>
        <end position="1552"/>
    </location>
</feature>
<dbReference type="OrthoDB" id="10031156at2759"/>
<feature type="compositionally biased region" description="Polar residues" evidence="1">
    <location>
        <begin position="352"/>
        <end position="361"/>
    </location>
</feature>
<feature type="region of interest" description="Disordered" evidence="1">
    <location>
        <begin position="331"/>
        <end position="366"/>
    </location>
</feature>
<evidence type="ECO:0000313" key="3">
    <source>
        <dbReference type="Proteomes" id="UP000070544"/>
    </source>
</evidence>
<dbReference type="PANTHER" id="PTHR47839">
    <property type="entry name" value="DOMAIN PROTEIN, PUTATIVE (AFU_ORTHOLOGUE AFUA_6G04830)-RELATED"/>
    <property type="match status" value="1"/>
</dbReference>
<sequence>MSTSSASDAAASLTALQTQLLREDGVEEKVEVNQRALVDKILARYSGEYTVFRELLQNSNDANATEVEIDFVSTPDSKRRISDYRLRQAASQVTPIVPPKPSPGPFRRSGPLSSRTGFSFASWLLGDRPEMGSSSTKVVSTTPAPPVPMSGTVVYRNNGKPFSGQDWGRLRKIAEGNPDEQKIGFFGVGFYSLFSMCEEPFITSGREFMGFFWRGDQLFTKKGEKQEEERMTTFLLNFRDPAPFPTLSSFGRFLATSLGFTSHLRQIIVRFDETIVLRLEKAVSPPKPLDIYNLGHYAQGGFVKETAEGLFRMTGVTIRTVQLTVEVTDQDATAESAHVSDGKANEGGLATPMTSKPSADQNPKPATHNIFFRLATAGFQSLLPPKMVSEMERTTKKKPPSTTEVSVLYCNGDEFEAGRGTGADYPVEGSTLVKGSEIFRDLVSFPEQGRVVIGFATHQTTGCSMLLSGQFIPTVERESIDFVDRVLANYNNELLSACGVLARICHDDDLAQVDRLYRSMQHLSPSLTAPLPLESSNDEMWKYIVKRATHALRAFAFLHPSTPHAQVGRAVARSFYAATPGVAFPMLSTQGVQPLTAIRFPDPAMKGFARLTPLIPEAMMSAAKDVVDEIVNAGIVRQMDITDIPAEIQDRLLSTEECTSLLRWLCTFLNRGGEKSWKRQILGAVTAQVEMGSKKETKEVQQESHPTTGKVITVKLNEFRYHLNPRVIPPDVPVPPNVVPFALTHQFSVVELQELLGWPELPLTEWVNFVVNSVPELELNPHFAEKVLGIVGRAFASGNMRNDSKAIIISALEQKKVIPTRKGMRYPRESYFKNVTLFEDLPAVHLSNPKVVTETFLKELGVREHVDLQIVLDRLADLKWDHTELVKYLASVQSKLNEEELRKLRTTSMFPKEGTPSDSTTRYRADQLYFPEDALRSIDMPLLAWNKGRLRQNSEEGKLLSLFGLNKTVPLDKLLSDAAATKNSALRVRLLNYFLENHRAVYSNVYQPANISHKFLPIQGSDLLASPYEVFADPQSAVMGFSVLAEDLRPASDKFGVRLRPPVTECVRRLRTNPPRDTTEAENIFSWLSNRIGEFSATDWATLERTPLVPMIRKNDKNQDYCELLEPGKVFFAGGGDPSLLEDVSIVDFGPAANVFLRACGVRDEPSPVDVLRKVLQDPPGYLKRIGVEKYLNLIRTIATMPPKSTGLESEMSRIPWLICLVNEGEGEQEKTTYKLGNAGDIFLVDDSVTKQLFNPLTCPMENVVEEFYERLGSKWLTRNVSEQFVPIGNLAKTTRTKELQDLIHNRAPLLMYDASGRHQARDVLPDAQKTLEKLIVSEVRDIEIRRTFKGIVKTESTTACLGKDKSQTQWHLLISSKQADVDFFDVAQALGRVLFKRPRLNDSLLLSTLLSTSIINLRRKGFPVDRILNKDKARLQNATLALNPPTTPPPPAAPPVGGKLLPPVPDDGLLPQRDSIDPKTESQLAQVMSLFPDAAADEVRRLLASTDAQTLINRFLDQGYPTSPKHEAPEDRSNSTLPASKGTSSSNASRGSQEEADVSLNNLFSSVKSWLGIDAQGSGRSESTLQQPPPNAPGAWSSTPPNGEQRLPTTQPNRNPVSLDPGFSAHLRSNLERSIQTLRSSQEGDFEAVIPPEAPADVVAPARGDYCSPLLSSDLTLLGDTAGFQIFYEKASGLQGKRTVEQLLGDGTVARFVGLLEKLAHEVFGMKGNGAMKIWWDSNGAAVAFNRNRSLYFNIRYFRAWHDWSGENQPREKWREAMIYWFMVFCHEMAHNFVGPHNSEHEFYLSSFAEQYMVKLHDIIGK</sequence>
<reference evidence="2 3" key="1">
    <citation type="journal article" date="2015" name="Genome Biol. Evol.">
        <title>Phylogenomic analyses indicate that early fungi evolved digesting cell walls of algal ancestors of land plants.</title>
        <authorList>
            <person name="Chang Y."/>
            <person name="Wang S."/>
            <person name="Sekimoto S."/>
            <person name="Aerts A.L."/>
            <person name="Choi C."/>
            <person name="Clum A."/>
            <person name="LaButti K.M."/>
            <person name="Lindquist E.A."/>
            <person name="Yee Ngan C."/>
            <person name="Ohm R.A."/>
            <person name="Salamov A.A."/>
            <person name="Grigoriev I.V."/>
            <person name="Spatafora J.W."/>
            <person name="Berbee M.L."/>
        </authorList>
    </citation>
    <scope>NUCLEOTIDE SEQUENCE [LARGE SCALE GENOMIC DNA]</scope>
    <source>
        <strain evidence="2 3">JEL478</strain>
    </source>
</reference>
<dbReference type="Pfam" id="PF12449">
    <property type="entry name" value="DUF3684"/>
    <property type="match status" value="1"/>
</dbReference>
<dbReference type="SUPFAM" id="SSF55874">
    <property type="entry name" value="ATPase domain of HSP90 chaperone/DNA topoisomerase II/histidine kinase"/>
    <property type="match status" value="2"/>
</dbReference>
<dbReference type="InterPro" id="IPR036890">
    <property type="entry name" value="HATPase_C_sf"/>
</dbReference>
<feature type="region of interest" description="Disordered" evidence="1">
    <location>
        <begin position="1576"/>
        <end position="1624"/>
    </location>
</feature>